<keyword evidence="2" id="KW-1185">Reference proteome</keyword>
<dbReference type="RefSeq" id="WP_035014169.1">
    <property type="nucleotide sequence ID" value="NZ_ARZY01000011.1"/>
</dbReference>
<evidence type="ECO:0000313" key="2">
    <source>
        <dbReference type="Proteomes" id="UP000019276"/>
    </source>
</evidence>
<dbReference type="eggNOG" id="COG2911">
    <property type="taxonomic scope" value="Bacteria"/>
</dbReference>
<dbReference type="OrthoDB" id="9813456at2"/>
<organism evidence="1 2">
    <name type="scientific">Catenovulum agarivorans DS-2</name>
    <dbReference type="NCBI Taxonomy" id="1328313"/>
    <lineage>
        <taxon>Bacteria</taxon>
        <taxon>Pseudomonadati</taxon>
        <taxon>Pseudomonadota</taxon>
        <taxon>Gammaproteobacteria</taxon>
        <taxon>Alteromonadales</taxon>
        <taxon>Alteromonadaceae</taxon>
        <taxon>Catenovulum</taxon>
    </lineage>
</organism>
<reference evidence="1 2" key="1">
    <citation type="journal article" date="2014" name="Genome Announc.">
        <title>Draft Genome Sequence of the Agar-Degrading Bacterium Catenovulum sp. Strain DS-2, Isolated from Intestines of Haliotis diversicolor.</title>
        <authorList>
            <person name="Shan D."/>
            <person name="Li X."/>
            <person name="Gu Z."/>
            <person name="Wei G."/>
            <person name="Gao Z."/>
            <person name="Shao Z."/>
        </authorList>
    </citation>
    <scope>NUCLEOTIDE SEQUENCE [LARGE SCALE GENOMIC DNA]</scope>
    <source>
        <strain evidence="1 2">DS-2</strain>
    </source>
</reference>
<dbReference type="InterPro" id="IPR013783">
    <property type="entry name" value="Ig-like_fold"/>
</dbReference>
<dbReference type="PROSITE" id="PS51257">
    <property type="entry name" value="PROKAR_LIPOPROTEIN"/>
    <property type="match status" value="1"/>
</dbReference>
<dbReference type="STRING" id="1328313.DS2_07848"/>
<comment type="caution">
    <text evidence="1">The sequence shown here is derived from an EMBL/GenBank/DDBJ whole genome shotgun (WGS) entry which is preliminary data.</text>
</comment>
<dbReference type="Gene3D" id="2.60.40.10">
    <property type="entry name" value="Immunoglobulins"/>
    <property type="match status" value="2"/>
</dbReference>
<dbReference type="NCBIfam" id="TIGR01965">
    <property type="entry name" value="VCBS_repeat"/>
    <property type="match status" value="3"/>
</dbReference>
<sequence>MKHTILALSIAATLTACGDGSNDDQQIGFVVDPSTVPEFYVEVKDSEGNVQERVAAPEVFVAEANKQLNPTGRYIVEDPSAGESLFIPEVLVNHREAVNAEGNTIVDADGNPKLYAYGELEITAAGDWTYTLHRGNGDSDTPEHPDIKNLVEADPTGATDLTDTFTVRTMDGTQKTFRVTIKGIDEDSVFNGTEHFVSLDGPTADNRSTTVTDANPAEAEFSTLYDHMGMEGTSVDLDALAVSGGQASVDTKYGSITLTVSKPVGAIPAVEADPENGIEAVKGVKAQPAKVSWSYALDHSRQVVKDLYDPNSDSYLYYEDPFLDLDLVPKVEDSFTVLSKGLEGNEQKVTITISGTLLEPAEFDKVPGSTVGEGQDAFMYPAAEVSLNDGLTAGEITVSDPNYQQAAFMPLIDSAEGLNYGSVTVDAAGNWRYNIDFTNPDVLALKYTGEAPSPLVDTITLTTVDGTQTSFDVSILPVMQETAAISNLPTLEDGVSSSQVNQKVTVANGQLTITDTNAWEASFQALDNSPVEYGLFSIDTMGNWTYEADADALDNAINNEGLTLPYNVDITVTALDGTTETLPISIVSTEGKNLAAQVGSNNDADAKWVIDLPSIDNGDGTTSDILKGKASFSLRYPEDSTKDIKVLFHGHKWKGTEYLRTMLAMILKADGTIKLYDASGNGSANTVVLDQKHVKGEVTHFELSWDATADTMANTVNSQGKNAPMLWFRINGEPASGPAEINNGAFPAYTVASLFGKGPKFFSIQTKQTDKLDIDDFKVYSDIAGTQEVFSEGFDSDDLLAGSPITVDYQASKTTANSAASAVAFPSVPNFAAEVGDNNGADAKWVINMPTIDNGDGTTSDLLKGMATFKVRYSENSASNKDAKILFHGHKWKGTEYLRTMLALVLRSNGQIKLYDAASNSSTFVADQTHTKGQFSTFVLTWDATADTMANTVNLHGKNVPKLSLTIDGVPVSGHNEITDGMFPAFTVAGLFGKGPKFFSIQTKGGDKLEIDDFRVFSDVEGTNEIFEENFNSDELLDGSPLTLDYQYADKTTGNSSTTAVELE</sequence>
<dbReference type="AlphaFoldDB" id="W7QYR4"/>
<protein>
    <submittedName>
        <fullName evidence="1">Outer membrane adhesin-like protein</fullName>
    </submittedName>
</protein>
<gene>
    <name evidence="1" type="ORF">DS2_07848</name>
</gene>
<accession>W7QYR4</accession>
<proteinExistence type="predicted"/>
<evidence type="ECO:0000313" key="1">
    <source>
        <dbReference type="EMBL" id="EWH10530.1"/>
    </source>
</evidence>
<dbReference type="EMBL" id="ARZY01000011">
    <property type="protein sequence ID" value="EWH10530.1"/>
    <property type="molecule type" value="Genomic_DNA"/>
</dbReference>
<dbReference type="InterPro" id="IPR010221">
    <property type="entry name" value="VCBS_dom"/>
</dbReference>
<dbReference type="Proteomes" id="UP000019276">
    <property type="component" value="Unassembled WGS sequence"/>
</dbReference>
<name>W7QYR4_9ALTE</name>